<name>A0A9J5WAE3_SOLCO</name>
<keyword evidence="1" id="KW-0227">DNA damage</keyword>
<comment type="cofactor">
    <cofactor evidence="1">
        <name>Mg(2+)</name>
        <dbReference type="ChEBI" id="CHEBI:18420"/>
    </cofactor>
</comment>
<comment type="catalytic activity">
    <reaction evidence="1">
        <text>ATP + H2O = ADP + phosphate + H(+)</text>
        <dbReference type="Rhea" id="RHEA:13065"/>
        <dbReference type="ChEBI" id="CHEBI:15377"/>
        <dbReference type="ChEBI" id="CHEBI:15378"/>
        <dbReference type="ChEBI" id="CHEBI:30616"/>
        <dbReference type="ChEBI" id="CHEBI:43474"/>
        <dbReference type="ChEBI" id="CHEBI:456216"/>
        <dbReference type="EC" id="5.6.2.3"/>
    </reaction>
</comment>
<evidence type="ECO:0000313" key="4">
    <source>
        <dbReference type="Proteomes" id="UP000824120"/>
    </source>
</evidence>
<dbReference type="AlphaFoldDB" id="A0A9J5WAE3"/>
<organism evidence="3 4">
    <name type="scientific">Solanum commersonii</name>
    <name type="common">Commerson's wild potato</name>
    <name type="synonym">Commerson's nightshade</name>
    <dbReference type="NCBI Taxonomy" id="4109"/>
    <lineage>
        <taxon>Eukaryota</taxon>
        <taxon>Viridiplantae</taxon>
        <taxon>Streptophyta</taxon>
        <taxon>Embryophyta</taxon>
        <taxon>Tracheophyta</taxon>
        <taxon>Spermatophyta</taxon>
        <taxon>Magnoliopsida</taxon>
        <taxon>eudicotyledons</taxon>
        <taxon>Gunneridae</taxon>
        <taxon>Pentapetalae</taxon>
        <taxon>asterids</taxon>
        <taxon>lamiids</taxon>
        <taxon>Solanales</taxon>
        <taxon>Solanaceae</taxon>
        <taxon>Solanoideae</taxon>
        <taxon>Solaneae</taxon>
        <taxon>Solanum</taxon>
    </lineage>
</organism>
<dbReference type="SUPFAM" id="SSF52540">
    <property type="entry name" value="P-loop containing nucleoside triphosphate hydrolases"/>
    <property type="match status" value="1"/>
</dbReference>
<feature type="domain" description="DNA helicase Pif1-like DEAD-box helicase" evidence="2">
    <location>
        <begin position="190"/>
        <end position="295"/>
    </location>
</feature>
<dbReference type="InterPro" id="IPR027417">
    <property type="entry name" value="P-loop_NTPase"/>
</dbReference>
<protein>
    <recommendedName>
        <fullName evidence="1">ATP-dependent DNA helicase</fullName>
        <ecNumber evidence="1">5.6.2.3</ecNumber>
    </recommendedName>
</protein>
<keyword evidence="1" id="KW-0547">Nucleotide-binding</keyword>
<dbReference type="EMBL" id="JACXVP010000012">
    <property type="protein sequence ID" value="KAG5572244.1"/>
    <property type="molecule type" value="Genomic_DNA"/>
</dbReference>
<comment type="similarity">
    <text evidence="1">Belongs to the helicase family.</text>
</comment>
<dbReference type="PANTHER" id="PTHR10492:SF100">
    <property type="entry name" value="ATP-DEPENDENT DNA HELICASE"/>
    <property type="match status" value="1"/>
</dbReference>
<accession>A0A9J5WAE3</accession>
<keyword evidence="1" id="KW-0067">ATP-binding</keyword>
<dbReference type="Gene3D" id="2.40.50.140">
    <property type="entry name" value="Nucleic acid-binding proteins"/>
    <property type="match status" value="1"/>
</dbReference>
<dbReference type="SUPFAM" id="SSF50249">
    <property type="entry name" value="Nucleic acid-binding proteins"/>
    <property type="match status" value="1"/>
</dbReference>
<keyword evidence="4" id="KW-1185">Reference proteome</keyword>
<reference evidence="3 4" key="1">
    <citation type="submission" date="2020-09" db="EMBL/GenBank/DDBJ databases">
        <title>De no assembly of potato wild relative species, Solanum commersonii.</title>
        <authorList>
            <person name="Cho K."/>
        </authorList>
    </citation>
    <scope>NUCLEOTIDE SEQUENCE [LARGE SCALE GENOMIC DNA]</scope>
    <source>
        <strain evidence="3">LZ3.2</strain>
        <tissue evidence="3">Leaf</tissue>
    </source>
</reference>
<dbReference type="Proteomes" id="UP000824120">
    <property type="component" value="Chromosome 12"/>
</dbReference>
<dbReference type="GO" id="GO:0005524">
    <property type="term" value="F:ATP binding"/>
    <property type="evidence" value="ECO:0007669"/>
    <property type="project" value="UniProtKB-KW"/>
</dbReference>
<dbReference type="Pfam" id="PF05970">
    <property type="entry name" value="PIF1"/>
    <property type="match status" value="1"/>
</dbReference>
<keyword evidence="1" id="KW-0234">DNA repair</keyword>
<evidence type="ECO:0000259" key="2">
    <source>
        <dbReference type="Pfam" id="PF05970"/>
    </source>
</evidence>
<keyword evidence="1" id="KW-0347">Helicase</keyword>
<dbReference type="GO" id="GO:0006281">
    <property type="term" value="P:DNA repair"/>
    <property type="evidence" value="ECO:0007669"/>
    <property type="project" value="UniProtKB-KW"/>
</dbReference>
<gene>
    <name evidence="3" type="ORF">H5410_062010</name>
</gene>
<dbReference type="GO" id="GO:0016787">
    <property type="term" value="F:hydrolase activity"/>
    <property type="evidence" value="ECO:0007669"/>
    <property type="project" value="UniProtKB-KW"/>
</dbReference>
<keyword evidence="1" id="KW-0233">DNA recombination</keyword>
<evidence type="ECO:0000256" key="1">
    <source>
        <dbReference type="RuleBase" id="RU363044"/>
    </source>
</evidence>
<dbReference type="EC" id="5.6.2.3" evidence="1"/>
<keyword evidence="1" id="KW-0378">Hydrolase</keyword>
<dbReference type="InterPro" id="IPR010285">
    <property type="entry name" value="DNA_helicase_pif1-like_DEAD"/>
</dbReference>
<dbReference type="GO" id="GO:0006310">
    <property type="term" value="P:DNA recombination"/>
    <property type="evidence" value="ECO:0007669"/>
    <property type="project" value="UniProtKB-KW"/>
</dbReference>
<dbReference type="OrthoDB" id="1298134at2759"/>
<proteinExistence type="inferred from homology"/>
<dbReference type="PANTHER" id="PTHR10492">
    <property type="match status" value="1"/>
</dbReference>
<evidence type="ECO:0000313" key="3">
    <source>
        <dbReference type="EMBL" id="KAG5572244.1"/>
    </source>
</evidence>
<dbReference type="InterPro" id="IPR012340">
    <property type="entry name" value="NA-bd_OB-fold"/>
</dbReference>
<sequence>MDKMWTIRKRGNAIGRVVTCHPTEGETYYLRLLLMNIRGPKSYQDLLTVNGKFCTSFREAAKKRGLLLSDNNLIECMSEAIDYQMPASLRHLFAMLLIYCSPSNPKELWENFEISLSEDFVRIPNISTKKIRYRVLKHINDILHLVGRDINEFKLIPEIIKASVLSKEAIDVYFERNIVVREDALLLENKLNIAQRRAYNIILDRIFSYKSGAFFIDGLGGTGKSFLYRALLATVRYRGFIALATASSGVTASLLPGGRTAHFRFKIPINIEGKFSCNISKQSSLASLIRDAKLIPAMAERLNINKIDKNTEEWTCKVQVVDKGHPRTNREGNKKYQLMILQDEEETQIQVVMYSTDTTHYVNEFVPFQTYLLSGAFVSNSTKAYENPLHQFTWTIDKGTIVEPIDQVIPPEPPLLPPMLLKATSFDSFDYQAIGFEFDIFALVINGSPSSYASNGSRIQKFIIIDYQCQFEVTIQDDTGSTTTMISDKIGELLSLVVAEIHDICCIKKHLLPLIPVQHKLLEKTFTIQIKKLFAKNKDASSAKLFIMSITKKDIVSNLPLPVTAPTTLESSKRKLKQIKTKED</sequence>
<comment type="caution">
    <text evidence="3">The sequence shown here is derived from an EMBL/GenBank/DDBJ whole genome shotgun (WGS) entry which is preliminary data.</text>
</comment>
<dbReference type="GO" id="GO:0043139">
    <property type="term" value="F:5'-3' DNA helicase activity"/>
    <property type="evidence" value="ECO:0007669"/>
    <property type="project" value="UniProtKB-EC"/>
</dbReference>
<dbReference type="GO" id="GO:0000723">
    <property type="term" value="P:telomere maintenance"/>
    <property type="evidence" value="ECO:0007669"/>
    <property type="project" value="InterPro"/>
</dbReference>